<proteinExistence type="inferred from homology"/>
<dbReference type="PRINTS" id="PR00081">
    <property type="entry name" value="GDHRDH"/>
</dbReference>
<organism evidence="4 5">
    <name type="scientific">Pogona vitticeps</name>
    <name type="common">central bearded dragon</name>
    <dbReference type="NCBI Taxonomy" id="103695"/>
    <lineage>
        <taxon>Eukaryota</taxon>
        <taxon>Metazoa</taxon>
        <taxon>Chordata</taxon>
        <taxon>Craniata</taxon>
        <taxon>Vertebrata</taxon>
        <taxon>Euteleostomi</taxon>
        <taxon>Lepidosauria</taxon>
        <taxon>Squamata</taxon>
        <taxon>Bifurcata</taxon>
        <taxon>Unidentata</taxon>
        <taxon>Episquamata</taxon>
        <taxon>Toxicofera</taxon>
        <taxon>Iguania</taxon>
        <taxon>Acrodonta</taxon>
        <taxon>Agamidae</taxon>
        <taxon>Amphibolurinae</taxon>
        <taxon>Pogona</taxon>
    </lineage>
</organism>
<dbReference type="RefSeq" id="XP_072843436.1">
    <property type="nucleotide sequence ID" value="XM_072987335.1"/>
</dbReference>
<evidence type="ECO:0000256" key="2">
    <source>
        <dbReference type="ARBA" id="ARBA00023002"/>
    </source>
</evidence>
<dbReference type="Pfam" id="PF00106">
    <property type="entry name" value="adh_short"/>
    <property type="match status" value="1"/>
</dbReference>
<reference evidence="5" key="2">
    <citation type="submission" date="2025-08" db="UniProtKB">
        <authorList>
            <consortium name="RefSeq"/>
        </authorList>
    </citation>
    <scope>IDENTIFICATION</scope>
</reference>
<dbReference type="InterPro" id="IPR036291">
    <property type="entry name" value="NAD(P)-bd_dom_sf"/>
</dbReference>
<protein>
    <submittedName>
        <fullName evidence="5">Retinol dehydrogenase 7-like</fullName>
    </submittedName>
</protein>
<evidence type="ECO:0000313" key="4">
    <source>
        <dbReference type="Proteomes" id="UP001652642"/>
    </source>
</evidence>
<comment type="similarity">
    <text evidence="1 3">Belongs to the short-chain dehydrogenases/reductases (SDR) family.</text>
</comment>
<dbReference type="Proteomes" id="UP001652642">
    <property type="component" value="Chromosome 1"/>
</dbReference>
<evidence type="ECO:0000256" key="3">
    <source>
        <dbReference type="RuleBase" id="RU000363"/>
    </source>
</evidence>
<gene>
    <name evidence="5" type="primary">LOC110076901</name>
</gene>
<dbReference type="InterPro" id="IPR020904">
    <property type="entry name" value="Sc_DH/Rdtase_CS"/>
</dbReference>
<dbReference type="PROSITE" id="PS00061">
    <property type="entry name" value="ADH_SHORT"/>
    <property type="match status" value="1"/>
</dbReference>
<dbReference type="SUPFAM" id="SSF51735">
    <property type="entry name" value="NAD(P)-binding Rossmann-fold domains"/>
    <property type="match status" value="1"/>
</dbReference>
<reference evidence="4" key="1">
    <citation type="submission" date="2025-05" db="UniProtKB">
        <authorList>
            <consortium name="RefSeq"/>
        </authorList>
    </citation>
    <scope>NUCLEOTIDE SEQUENCE [LARGE SCALE GENOMIC DNA]</scope>
</reference>
<name>A0ABM5FDF9_9SAUR</name>
<dbReference type="PANTHER" id="PTHR43313:SF47">
    <property type="entry name" value="RETINOL DEHYDROGENASE 7"/>
    <property type="match status" value="1"/>
</dbReference>
<sequence>MTVLKATDSQEDWEDMEEQDLWTSELVIMRVPEQAQQRCVSQDCLVSLRSRFSDGGHAGILAIGLLCVLCWFVRDGLKEKDVRGRYIFITGCDSGFGNALAKQLTKKGFRVIAACLSEKGSQELLAYTSQSLKTVLLNLTDPSSVDKAVEFVREETGNAGLYGLVNNAGRSMPMAPTDWMELEDFHTTLDVNLIGLIGITLKLLPLLKKSKGRIVNVSSVLGRLACIGGGYCVSKWGVEAFSDSLRRDMQHFGVKVSIIEPGFFKTGVTNLEFIERDLLRLWNHLSPEVRESYGDKYFVEYLRTQRLFMNRLCSSDISKVTECMEHALTAKYPRTRYGVGWDAKLLWLPLSYAPTFLSDWVLKMCFPLPRGRSFPGARFLMEV</sequence>
<dbReference type="GeneID" id="110076901"/>
<keyword evidence="2" id="KW-0560">Oxidoreductase</keyword>
<accession>A0ABM5FDF9</accession>
<dbReference type="PRINTS" id="PR00080">
    <property type="entry name" value="SDRFAMILY"/>
</dbReference>
<dbReference type="Gene3D" id="3.40.50.720">
    <property type="entry name" value="NAD(P)-binding Rossmann-like Domain"/>
    <property type="match status" value="1"/>
</dbReference>
<dbReference type="InterPro" id="IPR002347">
    <property type="entry name" value="SDR_fam"/>
</dbReference>
<evidence type="ECO:0000313" key="5">
    <source>
        <dbReference type="RefSeq" id="XP_072843436.1"/>
    </source>
</evidence>
<keyword evidence="4" id="KW-1185">Reference proteome</keyword>
<dbReference type="PANTHER" id="PTHR43313">
    <property type="entry name" value="SHORT-CHAIN DEHYDROGENASE/REDUCTASE FAMILY 9C"/>
    <property type="match status" value="1"/>
</dbReference>
<evidence type="ECO:0000256" key="1">
    <source>
        <dbReference type="ARBA" id="ARBA00006484"/>
    </source>
</evidence>